<dbReference type="PANTHER" id="PTHR30012:SF0">
    <property type="entry name" value="TYPE II SECRETION SYSTEM PROTEIN F-RELATED"/>
    <property type="match status" value="1"/>
</dbReference>
<evidence type="ECO:0000256" key="8">
    <source>
        <dbReference type="SAM" id="Phobius"/>
    </source>
</evidence>
<protein>
    <submittedName>
        <fullName evidence="10">Type II secretion system F family protein</fullName>
    </submittedName>
</protein>
<reference evidence="10 11" key="1">
    <citation type="submission" date="2018-01" db="EMBL/GenBank/DDBJ databases">
        <title>Cryobacterium sp. nov., from glaciers in China.</title>
        <authorList>
            <person name="Liu Q."/>
            <person name="Xin Y.-H."/>
        </authorList>
    </citation>
    <scope>NUCLEOTIDE SEQUENCE [LARGE SCALE GENOMIC DNA]</scope>
    <source>
        <strain evidence="10 11">TMB1-8</strain>
    </source>
</reference>
<dbReference type="InterPro" id="IPR003004">
    <property type="entry name" value="GspF/PilC"/>
</dbReference>
<comment type="subcellular location">
    <subcellularLocation>
        <location evidence="1">Cell inner membrane</location>
        <topology evidence="1">Multi-pass membrane protein</topology>
    </subcellularLocation>
</comment>
<feature type="domain" description="Type II secretion system protein GspF" evidence="9">
    <location>
        <begin position="76"/>
        <end position="198"/>
    </location>
</feature>
<comment type="caution">
    <text evidence="10">The sequence shown here is derived from an EMBL/GenBank/DDBJ whole genome shotgun (WGS) entry which is preliminary data.</text>
</comment>
<gene>
    <name evidence="10" type="ORF">C3B59_03230</name>
</gene>
<keyword evidence="5 8" id="KW-0812">Transmembrane</keyword>
<organism evidence="10 11">
    <name type="scientific">Cryobacterium zongtaii</name>
    <dbReference type="NCBI Taxonomy" id="1259217"/>
    <lineage>
        <taxon>Bacteria</taxon>
        <taxon>Bacillati</taxon>
        <taxon>Actinomycetota</taxon>
        <taxon>Actinomycetes</taxon>
        <taxon>Micrococcales</taxon>
        <taxon>Microbacteriaceae</taxon>
        <taxon>Cryobacterium</taxon>
    </lineage>
</organism>
<evidence type="ECO:0000313" key="11">
    <source>
        <dbReference type="Proteomes" id="UP000237104"/>
    </source>
</evidence>
<proteinExistence type="inferred from homology"/>
<dbReference type="PRINTS" id="PR00812">
    <property type="entry name" value="BCTERIALGSPF"/>
</dbReference>
<dbReference type="InterPro" id="IPR042094">
    <property type="entry name" value="T2SS_GspF_sf"/>
</dbReference>
<dbReference type="Proteomes" id="UP000237104">
    <property type="component" value="Unassembled WGS sequence"/>
</dbReference>
<evidence type="ECO:0000313" key="10">
    <source>
        <dbReference type="EMBL" id="POH70992.1"/>
    </source>
</evidence>
<feature type="transmembrane region" description="Helical" evidence="8">
    <location>
        <begin position="217"/>
        <end position="243"/>
    </location>
</feature>
<keyword evidence="4" id="KW-0997">Cell inner membrane</keyword>
<evidence type="ECO:0000256" key="1">
    <source>
        <dbReference type="ARBA" id="ARBA00004429"/>
    </source>
</evidence>
<sequence length="409" mass="44178">MPSTQAYAYKGRNAAGRIVKGRVDASSELAVTSRLRTMGLTPISIAEASAGTGLNREINIGGFRKRVKLADLAIMSRQMATMISSGLSLLRTLNILAEQTESKALADILSKVRSDVETGSALSDAMQQHAEDFPPLMINMVRAGETGGFLENSLTSIADSFEADVKLRGTIKSALTYPVIVLIMAIVAVAAMLIFIVPVFKGMFEGLGGTLPLPTQMLVWLSEMMIYIVPVVVIGSVFFTVWWHKNRHTERVRKVIDPLKLKLPVFGPLMTKIAVARFTRNFSAMIGAGVPILKALQIVGETSGSWVVEVALRNVAESVRQGKSIAGPLANEPIFPAMVTQMIAVGEDSGSLEQMLGKIADFYDAEVESTTEQLTSLIEPLMVAFIGVVVGGMIVALYLPVFDIFKLIE</sequence>
<comment type="similarity">
    <text evidence="2">Belongs to the GSP F family.</text>
</comment>
<keyword evidence="3" id="KW-1003">Cell membrane</keyword>
<dbReference type="Pfam" id="PF00482">
    <property type="entry name" value="T2SSF"/>
    <property type="match status" value="2"/>
</dbReference>
<dbReference type="AlphaFoldDB" id="A0A2S3ZPP0"/>
<evidence type="ECO:0000256" key="4">
    <source>
        <dbReference type="ARBA" id="ARBA00022519"/>
    </source>
</evidence>
<feature type="domain" description="Type II secretion system protein GspF" evidence="9">
    <location>
        <begin position="278"/>
        <end position="400"/>
    </location>
</feature>
<evidence type="ECO:0000256" key="3">
    <source>
        <dbReference type="ARBA" id="ARBA00022475"/>
    </source>
</evidence>
<accession>A0A2S3ZPP0</accession>
<dbReference type="PANTHER" id="PTHR30012">
    <property type="entry name" value="GENERAL SECRETION PATHWAY PROTEIN"/>
    <property type="match status" value="1"/>
</dbReference>
<dbReference type="GO" id="GO:0005886">
    <property type="term" value="C:plasma membrane"/>
    <property type="evidence" value="ECO:0007669"/>
    <property type="project" value="UniProtKB-SubCell"/>
</dbReference>
<evidence type="ECO:0000256" key="6">
    <source>
        <dbReference type="ARBA" id="ARBA00022989"/>
    </source>
</evidence>
<evidence type="ECO:0000256" key="7">
    <source>
        <dbReference type="ARBA" id="ARBA00023136"/>
    </source>
</evidence>
<evidence type="ECO:0000256" key="2">
    <source>
        <dbReference type="ARBA" id="ARBA00005745"/>
    </source>
</evidence>
<feature type="transmembrane region" description="Helical" evidence="8">
    <location>
        <begin position="175"/>
        <end position="197"/>
    </location>
</feature>
<evidence type="ECO:0000259" key="9">
    <source>
        <dbReference type="Pfam" id="PF00482"/>
    </source>
</evidence>
<feature type="transmembrane region" description="Helical" evidence="8">
    <location>
        <begin position="381"/>
        <end position="401"/>
    </location>
</feature>
<name>A0A2S3ZPP0_9MICO</name>
<dbReference type="FunFam" id="1.20.81.30:FF:000001">
    <property type="entry name" value="Type II secretion system protein F"/>
    <property type="match status" value="2"/>
</dbReference>
<keyword evidence="7 8" id="KW-0472">Membrane</keyword>
<dbReference type="OrthoDB" id="9805682at2"/>
<keyword evidence="6 8" id="KW-1133">Transmembrane helix</keyword>
<evidence type="ECO:0000256" key="5">
    <source>
        <dbReference type="ARBA" id="ARBA00022692"/>
    </source>
</evidence>
<dbReference type="EMBL" id="PPXF01000013">
    <property type="protein sequence ID" value="POH70992.1"/>
    <property type="molecule type" value="Genomic_DNA"/>
</dbReference>
<dbReference type="Gene3D" id="1.20.81.30">
    <property type="entry name" value="Type II secretion system (T2SS), domain F"/>
    <property type="match status" value="2"/>
</dbReference>
<dbReference type="RefSeq" id="WP_103429986.1">
    <property type="nucleotide sequence ID" value="NZ_PPXF01000013.1"/>
</dbReference>
<dbReference type="InterPro" id="IPR018076">
    <property type="entry name" value="T2SS_GspF_dom"/>
</dbReference>